<organism evidence="2 3">
    <name type="scientific">Dioszegia hungarica</name>
    <dbReference type="NCBI Taxonomy" id="4972"/>
    <lineage>
        <taxon>Eukaryota</taxon>
        <taxon>Fungi</taxon>
        <taxon>Dikarya</taxon>
        <taxon>Basidiomycota</taxon>
        <taxon>Agaricomycotina</taxon>
        <taxon>Tremellomycetes</taxon>
        <taxon>Tremellales</taxon>
        <taxon>Bulleribasidiaceae</taxon>
        <taxon>Dioszegia</taxon>
    </lineage>
</organism>
<dbReference type="RefSeq" id="XP_052942236.1">
    <property type="nucleotide sequence ID" value="XM_053088011.1"/>
</dbReference>
<name>A0AA38LSD2_9TREE</name>
<dbReference type="EMBL" id="JAKWFO010000014">
    <property type="protein sequence ID" value="KAI9632459.1"/>
    <property type="molecule type" value="Genomic_DNA"/>
</dbReference>
<feature type="region of interest" description="Disordered" evidence="1">
    <location>
        <begin position="1"/>
        <end position="24"/>
    </location>
</feature>
<evidence type="ECO:0000313" key="3">
    <source>
        <dbReference type="Proteomes" id="UP001164286"/>
    </source>
</evidence>
<accession>A0AA38LSD2</accession>
<keyword evidence="3" id="KW-1185">Reference proteome</keyword>
<evidence type="ECO:0000256" key="1">
    <source>
        <dbReference type="SAM" id="MobiDB-lite"/>
    </source>
</evidence>
<dbReference type="GeneID" id="77727216"/>
<evidence type="ECO:0000313" key="2">
    <source>
        <dbReference type="EMBL" id="KAI9632459.1"/>
    </source>
</evidence>
<comment type="caution">
    <text evidence="2">The sequence shown here is derived from an EMBL/GenBank/DDBJ whole genome shotgun (WGS) entry which is preliminary data.</text>
</comment>
<dbReference type="Proteomes" id="UP001164286">
    <property type="component" value="Unassembled WGS sequence"/>
</dbReference>
<dbReference type="AlphaFoldDB" id="A0AA38LSD2"/>
<feature type="region of interest" description="Disordered" evidence="1">
    <location>
        <begin position="259"/>
        <end position="279"/>
    </location>
</feature>
<reference evidence="2" key="1">
    <citation type="journal article" date="2022" name="G3 (Bethesda)">
        <title>High quality genome of the basidiomycete yeast Dioszegia hungarica PDD-24b-2 isolated from cloud water.</title>
        <authorList>
            <person name="Jarrige D."/>
            <person name="Haridas S."/>
            <person name="Bleykasten-Grosshans C."/>
            <person name="Joly M."/>
            <person name="Nadalig T."/>
            <person name="Sancelme M."/>
            <person name="Vuilleumier S."/>
            <person name="Grigoriev I.V."/>
            <person name="Amato P."/>
            <person name="Bringel F."/>
        </authorList>
    </citation>
    <scope>NUCLEOTIDE SEQUENCE</scope>
    <source>
        <strain evidence="2">PDD-24b-2</strain>
    </source>
</reference>
<feature type="compositionally biased region" description="Basic and acidic residues" evidence="1">
    <location>
        <begin position="262"/>
        <end position="273"/>
    </location>
</feature>
<proteinExistence type="predicted"/>
<protein>
    <submittedName>
        <fullName evidence="2">Uncharacterized protein</fullName>
    </submittedName>
</protein>
<gene>
    <name evidence="2" type="ORF">MKK02DRAFT_30267</name>
</gene>
<sequence>MPTGRARYHSSYLSEVSDDEPPFPPHRPVLDEGVKRQLMPAVVYKGTLAQAYQSGVNDTVEPLHAISHIERRRATQPIGVLPSATIDDLREEYDQGLLVDKEVRKLVEAQSAAISGHRVQRDLDGGDITRLNDALKQSAWGHGHTAKQYGLLLASYNTLAASVNTTDGMPSGKRQKLADETLKEDCAWLKADARMYEKQHVVDQVQAEEMKQQIEGLKLQVRAHRKGKEELRVKLEGKEDREAELQERVKNLEEALAVARKQTKEQREEKDSIIRQLGQ</sequence>